<evidence type="ECO:0000313" key="2">
    <source>
        <dbReference type="Proteomes" id="UP001458415"/>
    </source>
</evidence>
<keyword evidence="1" id="KW-0378">Hydrolase</keyword>
<dbReference type="Gene3D" id="1.10.4080.10">
    <property type="entry name" value="ADP-ribosylation/Crystallin J1"/>
    <property type="match status" value="1"/>
</dbReference>
<feature type="non-terminal residue" evidence="1">
    <location>
        <position position="1"/>
    </location>
</feature>
<accession>A0ABV1WH98</accession>
<dbReference type="Proteomes" id="UP001458415">
    <property type="component" value="Unassembled WGS sequence"/>
</dbReference>
<keyword evidence="1" id="KW-0326">Glycosidase</keyword>
<dbReference type="EC" id="3.2.2.-" evidence="1"/>
<keyword evidence="2" id="KW-1185">Reference proteome</keyword>
<sequence length="143" mass="14812">CLATGLTVVPPGSRLARAVRHAIRLARSHEDFDTVVDALHAAHAATYHWVHAVPNTALIAAALTHADGDFPGAVCRAVSGGWDTDSNGATAGSIAALLAGSPTALPERWTAPLKNRLATSVGEFHGTGFDTLAHLTHLEASRP</sequence>
<gene>
    <name evidence="1" type="ORF">ABT317_40940</name>
</gene>
<reference evidence="1 2" key="1">
    <citation type="submission" date="2024-06" db="EMBL/GenBank/DDBJ databases">
        <title>The Natural Products Discovery Center: Release of the First 8490 Sequenced Strains for Exploring Actinobacteria Biosynthetic Diversity.</title>
        <authorList>
            <person name="Kalkreuter E."/>
            <person name="Kautsar S.A."/>
            <person name="Yang D."/>
            <person name="Bader C.D."/>
            <person name="Teijaro C.N."/>
            <person name="Fluegel L."/>
            <person name="Davis C.M."/>
            <person name="Simpson J.R."/>
            <person name="Lauterbach L."/>
            <person name="Steele A.D."/>
            <person name="Gui C."/>
            <person name="Meng S."/>
            <person name="Li G."/>
            <person name="Viehrig K."/>
            <person name="Ye F."/>
            <person name="Su P."/>
            <person name="Kiefer A.F."/>
            <person name="Nichols A."/>
            <person name="Cepeda A.J."/>
            <person name="Yan W."/>
            <person name="Fan B."/>
            <person name="Jiang Y."/>
            <person name="Adhikari A."/>
            <person name="Zheng C.-J."/>
            <person name="Schuster L."/>
            <person name="Cowan T.M."/>
            <person name="Smanski M.J."/>
            <person name="Chevrette M.G."/>
            <person name="De Carvalho L.P.S."/>
            <person name="Shen B."/>
        </authorList>
    </citation>
    <scope>NUCLEOTIDE SEQUENCE [LARGE SCALE GENOMIC DNA]</scope>
    <source>
        <strain evidence="1 2">NPDC000634</strain>
    </source>
</reference>
<dbReference type="EMBL" id="JBEPCU010001270">
    <property type="protein sequence ID" value="MER6983161.1"/>
    <property type="molecule type" value="Genomic_DNA"/>
</dbReference>
<organism evidence="1 2">
    <name type="scientific">Streptomyces carpinensis</name>
    <dbReference type="NCBI Taxonomy" id="66369"/>
    <lineage>
        <taxon>Bacteria</taxon>
        <taxon>Bacillati</taxon>
        <taxon>Actinomycetota</taxon>
        <taxon>Actinomycetes</taxon>
        <taxon>Kitasatosporales</taxon>
        <taxon>Streptomycetaceae</taxon>
        <taxon>Streptomyces</taxon>
    </lineage>
</organism>
<dbReference type="InterPro" id="IPR005502">
    <property type="entry name" value="Ribosyl_crysJ1"/>
</dbReference>
<dbReference type="InterPro" id="IPR036705">
    <property type="entry name" value="Ribosyl_crysJ1_sf"/>
</dbReference>
<dbReference type="Pfam" id="PF03747">
    <property type="entry name" value="ADP_ribosyl_GH"/>
    <property type="match status" value="1"/>
</dbReference>
<comment type="caution">
    <text evidence="1">The sequence shown here is derived from an EMBL/GenBank/DDBJ whole genome shotgun (WGS) entry which is preliminary data.</text>
</comment>
<dbReference type="SUPFAM" id="SSF101478">
    <property type="entry name" value="ADP-ribosylglycohydrolase"/>
    <property type="match status" value="1"/>
</dbReference>
<dbReference type="GO" id="GO:0016798">
    <property type="term" value="F:hydrolase activity, acting on glycosyl bonds"/>
    <property type="evidence" value="ECO:0007669"/>
    <property type="project" value="UniProtKB-KW"/>
</dbReference>
<evidence type="ECO:0000313" key="1">
    <source>
        <dbReference type="EMBL" id="MER6983161.1"/>
    </source>
</evidence>
<protein>
    <submittedName>
        <fullName evidence="1">ADP-ribosylglycohydrolase family protein</fullName>
        <ecNumber evidence="1">3.2.2.-</ecNumber>
    </submittedName>
</protein>
<name>A0ABV1WH98_9ACTN</name>
<proteinExistence type="predicted"/>